<dbReference type="InterPro" id="IPR000847">
    <property type="entry name" value="LysR_HTH_N"/>
</dbReference>
<keyword evidence="3" id="KW-0238">DNA-binding</keyword>
<gene>
    <name evidence="6" type="ORF">J1M35_19985</name>
</gene>
<dbReference type="Gene3D" id="1.10.10.10">
    <property type="entry name" value="Winged helix-like DNA-binding domain superfamily/Winged helix DNA-binding domain"/>
    <property type="match status" value="1"/>
</dbReference>
<proteinExistence type="inferred from homology"/>
<evidence type="ECO:0000313" key="6">
    <source>
        <dbReference type="EMBL" id="QTD45264.1"/>
    </source>
</evidence>
<protein>
    <submittedName>
        <fullName evidence="6">LysR family transcriptional regulator</fullName>
    </submittedName>
</protein>
<dbReference type="KEGG" id="otd:J1M35_19985"/>
<name>A0A975CGR3_9BURK</name>
<dbReference type="PANTHER" id="PTHR30537:SF5">
    <property type="entry name" value="HTH-TYPE TRANSCRIPTIONAL ACTIVATOR TTDR-RELATED"/>
    <property type="match status" value="1"/>
</dbReference>
<evidence type="ECO:0000256" key="1">
    <source>
        <dbReference type="ARBA" id="ARBA00009437"/>
    </source>
</evidence>
<keyword evidence="2" id="KW-0805">Transcription regulation</keyword>
<feature type="domain" description="HTH lysR-type" evidence="5">
    <location>
        <begin position="1"/>
        <end position="59"/>
    </location>
</feature>
<keyword evidence="4" id="KW-0804">Transcription</keyword>
<dbReference type="GO" id="GO:0006351">
    <property type="term" value="P:DNA-templated transcription"/>
    <property type="evidence" value="ECO:0007669"/>
    <property type="project" value="TreeGrafter"/>
</dbReference>
<dbReference type="Proteomes" id="UP000663903">
    <property type="component" value="Chromosome"/>
</dbReference>
<dbReference type="CDD" id="cd08422">
    <property type="entry name" value="PBP2_CrgA_like"/>
    <property type="match status" value="1"/>
</dbReference>
<dbReference type="PROSITE" id="PS50931">
    <property type="entry name" value="HTH_LYSR"/>
    <property type="match status" value="1"/>
</dbReference>
<reference evidence="6" key="1">
    <citation type="submission" date="2021-03" db="EMBL/GenBank/DDBJ databases">
        <title>Ottowia sp. 27C isolated from the cloaca of a Giant Asian pond turtle (Heosemys grandis).</title>
        <authorList>
            <person name="Spergser J."/>
            <person name="Busse H.-J."/>
        </authorList>
    </citation>
    <scope>NUCLEOTIDE SEQUENCE</scope>
    <source>
        <strain evidence="6">27C</strain>
    </source>
</reference>
<evidence type="ECO:0000256" key="4">
    <source>
        <dbReference type="ARBA" id="ARBA00023163"/>
    </source>
</evidence>
<organism evidence="6 7">
    <name type="scientific">Ottowia testudinis</name>
    <dbReference type="NCBI Taxonomy" id="2816950"/>
    <lineage>
        <taxon>Bacteria</taxon>
        <taxon>Pseudomonadati</taxon>
        <taxon>Pseudomonadota</taxon>
        <taxon>Betaproteobacteria</taxon>
        <taxon>Burkholderiales</taxon>
        <taxon>Comamonadaceae</taxon>
        <taxon>Ottowia</taxon>
    </lineage>
</organism>
<dbReference type="RefSeq" id="WP_208009014.1">
    <property type="nucleotide sequence ID" value="NZ_CP071796.1"/>
</dbReference>
<dbReference type="SUPFAM" id="SSF53850">
    <property type="entry name" value="Periplasmic binding protein-like II"/>
    <property type="match status" value="1"/>
</dbReference>
<keyword evidence="7" id="KW-1185">Reference proteome</keyword>
<dbReference type="InterPro" id="IPR036388">
    <property type="entry name" value="WH-like_DNA-bd_sf"/>
</dbReference>
<dbReference type="InterPro" id="IPR005119">
    <property type="entry name" value="LysR_subst-bd"/>
</dbReference>
<evidence type="ECO:0000259" key="5">
    <source>
        <dbReference type="PROSITE" id="PS50931"/>
    </source>
</evidence>
<dbReference type="InterPro" id="IPR036390">
    <property type="entry name" value="WH_DNA-bd_sf"/>
</dbReference>
<evidence type="ECO:0000256" key="3">
    <source>
        <dbReference type="ARBA" id="ARBA00023125"/>
    </source>
</evidence>
<evidence type="ECO:0000313" key="7">
    <source>
        <dbReference type="Proteomes" id="UP000663903"/>
    </source>
</evidence>
<dbReference type="PANTHER" id="PTHR30537">
    <property type="entry name" value="HTH-TYPE TRANSCRIPTIONAL REGULATOR"/>
    <property type="match status" value="1"/>
</dbReference>
<dbReference type="Pfam" id="PF03466">
    <property type="entry name" value="LysR_substrate"/>
    <property type="match status" value="1"/>
</dbReference>
<dbReference type="Gene3D" id="3.40.190.290">
    <property type="match status" value="1"/>
</dbReference>
<dbReference type="Pfam" id="PF00126">
    <property type="entry name" value="HTH_1"/>
    <property type="match status" value="1"/>
</dbReference>
<dbReference type="AlphaFoldDB" id="A0A975CGR3"/>
<dbReference type="InterPro" id="IPR058163">
    <property type="entry name" value="LysR-type_TF_proteobact-type"/>
</dbReference>
<dbReference type="SUPFAM" id="SSF46785">
    <property type="entry name" value="Winged helix' DNA-binding domain"/>
    <property type="match status" value="1"/>
</dbReference>
<accession>A0A975CGR3</accession>
<dbReference type="FunFam" id="1.10.10.10:FF:000001">
    <property type="entry name" value="LysR family transcriptional regulator"/>
    <property type="match status" value="1"/>
</dbReference>
<dbReference type="GO" id="GO:0043565">
    <property type="term" value="F:sequence-specific DNA binding"/>
    <property type="evidence" value="ECO:0007669"/>
    <property type="project" value="TreeGrafter"/>
</dbReference>
<comment type="similarity">
    <text evidence="1">Belongs to the LysR transcriptional regulatory family.</text>
</comment>
<evidence type="ECO:0000256" key="2">
    <source>
        <dbReference type="ARBA" id="ARBA00023015"/>
    </source>
</evidence>
<dbReference type="EMBL" id="CP071796">
    <property type="protein sequence ID" value="QTD45264.1"/>
    <property type="molecule type" value="Genomic_DNA"/>
</dbReference>
<sequence length="305" mass="33818">MDSLDLIQTFREVARRGSFSAAARAQGMSPANVSKYIAQLEQRFGVRLFNRTTRKVSLTDAGQLLYDRSGPVLELVHMTTSALQERATRPGGRLTITAPHVLAHTGMSRLLGQFLTLYPEVSLNLILSNRQIDLVEEGVDLAVRVGPIPDQNVIVRRLAQFERVLVASPAYWQAHGVPQHPRELTDHRILNVNRAGEPARWQFVDRGKTLELALQPYVDANDVAPLAKLAAMDLGVAYLARPLVQRQLEAGGLVSALAAFVPQDLWIYAAYTQRRHNSAALTALLAYMESEMARPDSVFRQATAF</sequence>
<dbReference type="GO" id="GO:0003700">
    <property type="term" value="F:DNA-binding transcription factor activity"/>
    <property type="evidence" value="ECO:0007669"/>
    <property type="project" value="InterPro"/>
</dbReference>